<protein>
    <submittedName>
        <fullName evidence="1">Uncharacterized protein</fullName>
    </submittedName>
</protein>
<evidence type="ECO:0000313" key="2">
    <source>
        <dbReference type="Proteomes" id="UP001165186"/>
    </source>
</evidence>
<gene>
    <name evidence="1" type="primary">g7196</name>
    <name evidence="1" type="ORF">NpPPO83_00007196</name>
</gene>
<proteinExistence type="predicted"/>
<comment type="caution">
    <text evidence="1">The sequence shown here is derived from an EMBL/GenBank/DDBJ whole genome shotgun (WGS) entry which is preliminary data.</text>
</comment>
<organism evidence="1 2">
    <name type="scientific">Neofusicoccum parvum</name>
    <dbReference type="NCBI Taxonomy" id="310453"/>
    <lineage>
        <taxon>Eukaryota</taxon>
        <taxon>Fungi</taxon>
        <taxon>Dikarya</taxon>
        <taxon>Ascomycota</taxon>
        <taxon>Pezizomycotina</taxon>
        <taxon>Dothideomycetes</taxon>
        <taxon>Dothideomycetes incertae sedis</taxon>
        <taxon>Botryosphaeriales</taxon>
        <taxon>Botryosphaeriaceae</taxon>
        <taxon>Neofusicoccum</taxon>
    </lineage>
</organism>
<accession>A0ACB5SQC3</accession>
<dbReference type="EMBL" id="BSXG01000186">
    <property type="protein sequence ID" value="GME52329.1"/>
    <property type="molecule type" value="Genomic_DNA"/>
</dbReference>
<keyword evidence="2" id="KW-1185">Reference proteome</keyword>
<evidence type="ECO:0000313" key="1">
    <source>
        <dbReference type="EMBL" id="GME52329.1"/>
    </source>
</evidence>
<name>A0ACB5SQC3_9PEZI</name>
<reference evidence="1" key="1">
    <citation type="submission" date="2024-09" db="EMBL/GenBank/DDBJ databases">
        <title>Draft Genome Sequences of Neofusicoccum parvum.</title>
        <authorList>
            <person name="Ashida A."/>
            <person name="Camagna M."/>
            <person name="Tanaka A."/>
            <person name="Takemoto D."/>
        </authorList>
    </citation>
    <scope>NUCLEOTIDE SEQUENCE</scope>
    <source>
        <strain evidence="1">PPO83</strain>
    </source>
</reference>
<sequence>MSIDSVLHSNKLNLALLEQFLGCRAVHDVSLLLHVLIFLRRTLAAYTEMWFIGCMPIHAGCVQSGDPDFRFGS</sequence>
<dbReference type="Proteomes" id="UP001165186">
    <property type="component" value="Unassembled WGS sequence"/>
</dbReference>
<feature type="non-terminal residue" evidence="1">
    <location>
        <position position="73"/>
    </location>
</feature>